<feature type="region of interest" description="Disordered" evidence="1">
    <location>
        <begin position="1"/>
        <end position="87"/>
    </location>
</feature>
<proteinExistence type="predicted"/>
<sequence length="237" mass="25436">MSSAFCSWDEAFSGPDTAIGKDKKKKSRHVPSEPTEPKEPVPAPMRSAADSAPGPSGNIGSGHGTGSGSRLPAQDIDVGFPLPGESADGEAWTRAFTLEPSQTAALTLQAPKWTGPALVSGGSTLWRAQHQMQQMQQNQQNQQQVNAPAVHQTMDFTQRLDKLTKQLDSLTGVGNVTMQGTAELFLFVAIGLLLLLAIDTLLRFAVHMVSATGKRRLKGGSGSGSRWLRWKMRGLFK</sequence>
<name>A0A6C0DBB6_9ZZZZ</name>
<feature type="compositionally biased region" description="Gly residues" evidence="1">
    <location>
        <begin position="57"/>
        <end position="67"/>
    </location>
</feature>
<evidence type="ECO:0000313" key="3">
    <source>
        <dbReference type="EMBL" id="QHT13703.1"/>
    </source>
</evidence>
<evidence type="ECO:0000256" key="2">
    <source>
        <dbReference type="SAM" id="Phobius"/>
    </source>
</evidence>
<evidence type="ECO:0000256" key="1">
    <source>
        <dbReference type="SAM" id="MobiDB-lite"/>
    </source>
</evidence>
<feature type="transmembrane region" description="Helical" evidence="2">
    <location>
        <begin position="184"/>
        <end position="206"/>
    </location>
</feature>
<dbReference type="EMBL" id="MN739576">
    <property type="protein sequence ID" value="QHT13703.1"/>
    <property type="molecule type" value="Genomic_DNA"/>
</dbReference>
<reference evidence="3" key="1">
    <citation type="journal article" date="2020" name="Nature">
        <title>Giant virus diversity and host interactions through global metagenomics.</title>
        <authorList>
            <person name="Schulz F."/>
            <person name="Roux S."/>
            <person name="Paez-Espino D."/>
            <person name="Jungbluth S."/>
            <person name="Walsh D.A."/>
            <person name="Denef V.J."/>
            <person name="McMahon K.D."/>
            <person name="Konstantinidis K.T."/>
            <person name="Eloe-Fadrosh E.A."/>
            <person name="Kyrpides N.C."/>
            <person name="Woyke T."/>
        </authorList>
    </citation>
    <scope>NUCLEOTIDE SEQUENCE</scope>
    <source>
        <strain evidence="3">GVMAG-M-3300023174-132</strain>
    </source>
</reference>
<keyword evidence="2" id="KW-0472">Membrane</keyword>
<accession>A0A6C0DBB6</accession>
<dbReference type="AlphaFoldDB" id="A0A6C0DBB6"/>
<keyword evidence="2" id="KW-0812">Transmembrane</keyword>
<protein>
    <submittedName>
        <fullName evidence="3">Uncharacterized protein</fullName>
    </submittedName>
</protein>
<organism evidence="3">
    <name type="scientific">viral metagenome</name>
    <dbReference type="NCBI Taxonomy" id="1070528"/>
    <lineage>
        <taxon>unclassified sequences</taxon>
        <taxon>metagenomes</taxon>
        <taxon>organismal metagenomes</taxon>
    </lineage>
</organism>
<keyword evidence="2" id="KW-1133">Transmembrane helix</keyword>